<feature type="binding site" evidence="5">
    <location>
        <begin position="267"/>
        <end position="268"/>
    </location>
    <ligand>
        <name>ATP</name>
        <dbReference type="ChEBI" id="CHEBI:30616"/>
    </ligand>
</feature>
<dbReference type="UniPathway" id="UPA00074">
    <property type="reaction ID" value="UER00942"/>
</dbReference>
<keyword evidence="4 5" id="KW-0067">ATP-binding</keyword>
<dbReference type="FunFam" id="3.30.470.20:FF:000029">
    <property type="entry name" value="N5-carboxyaminoimidazole ribonucleotide synthase"/>
    <property type="match status" value="1"/>
</dbReference>
<dbReference type="GO" id="GO:0005829">
    <property type="term" value="C:cytosol"/>
    <property type="evidence" value="ECO:0007669"/>
    <property type="project" value="TreeGrafter"/>
</dbReference>
<dbReference type="Pfam" id="PF17769">
    <property type="entry name" value="PurK_C"/>
    <property type="match status" value="1"/>
</dbReference>
<comment type="pathway">
    <text evidence="5 6">Purine metabolism; IMP biosynthesis via de novo pathway; 5-amino-1-(5-phospho-D-ribosyl)imidazole-4-carboxylate from 5-amino-1-(5-phospho-D-ribosyl)imidazole (N5-CAIR route): step 1/2.</text>
</comment>
<sequence>MVKRIDPGQTIGIIGGGQLGRMMAISAKQMGYRIAVLDPTPNSPTGQVADVEITAAYNDLEAAKKLLQESDVVTYEFESIDVGVCEYLVEHGYVPQGSELIRISQDRAFEKKAIEESGAKVVTYELVENIDELKRATQSIGYPCVLKTRRGGYDGKGQQILYEELDLAQAIEVLEKGPCILEQFLPFEKELSVIVNRNTLGEVRSFPVAENIHVNHILLQSIVPARVVPTIQDKAKKAAEQLAESMDMVGTLGVEMFLTQEGDIYINEVAPRPHNSGHYTIDACETNQFEQHIRALIGTPLGKPKLNTSVVMMNVLGEHLQEVVLRIPDVSNAKLHLYGKSEVKPKRKMGHVNFLGYHTKGLLQQTRDLEIWRQS</sequence>
<dbReference type="GO" id="GO:0006189">
    <property type="term" value="P:'de novo' IMP biosynthetic process"/>
    <property type="evidence" value="ECO:0007669"/>
    <property type="project" value="UniProtKB-UniRule"/>
</dbReference>
<evidence type="ECO:0000256" key="5">
    <source>
        <dbReference type="HAMAP-Rule" id="MF_01928"/>
    </source>
</evidence>
<evidence type="ECO:0000313" key="9">
    <source>
        <dbReference type="Proteomes" id="UP000276443"/>
    </source>
</evidence>
<comment type="similarity">
    <text evidence="5 6">Belongs to the PurK/PurT family.</text>
</comment>
<comment type="catalytic activity">
    <reaction evidence="5 6">
        <text>5-amino-1-(5-phospho-beta-D-ribosyl)imidazole + hydrogencarbonate + ATP = 5-carboxyamino-1-(5-phospho-D-ribosyl)imidazole + ADP + phosphate + 2 H(+)</text>
        <dbReference type="Rhea" id="RHEA:19317"/>
        <dbReference type="ChEBI" id="CHEBI:15378"/>
        <dbReference type="ChEBI" id="CHEBI:17544"/>
        <dbReference type="ChEBI" id="CHEBI:30616"/>
        <dbReference type="ChEBI" id="CHEBI:43474"/>
        <dbReference type="ChEBI" id="CHEBI:58730"/>
        <dbReference type="ChEBI" id="CHEBI:137981"/>
        <dbReference type="ChEBI" id="CHEBI:456216"/>
        <dbReference type="EC" id="6.3.4.18"/>
    </reaction>
</comment>
<dbReference type="Pfam" id="PF22660">
    <property type="entry name" value="RS_preATP-grasp-like"/>
    <property type="match status" value="1"/>
</dbReference>
<comment type="caution">
    <text evidence="8">The sequence shown here is derived from an EMBL/GenBank/DDBJ whole genome shotgun (WGS) entry which is preliminary data.</text>
</comment>
<dbReference type="Gene3D" id="3.30.470.20">
    <property type="entry name" value="ATP-grasp fold, B domain"/>
    <property type="match status" value="1"/>
</dbReference>
<dbReference type="InterPro" id="IPR013815">
    <property type="entry name" value="ATP_grasp_subdomain_1"/>
</dbReference>
<organism evidence="8 9">
    <name type="scientific">Aquisalibacillus elongatus</name>
    <dbReference type="NCBI Taxonomy" id="485577"/>
    <lineage>
        <taxon>Bacteria</taxon>
        <taxon>Bacillati</taxon>
        <taxon>Bacillota</taxon>
        <taxon>Bacilli</taxon>
        <taxon>Bacillales</taxon>
        <taxon>Bacillaceae</taxon>
        <taxon>Aquisalibacillus</taxon>
    </lineage>
</organism>
<dbReference type="NCBIfam" id="NF004676">
    <property type="entry name" value="PRK06019.1-2"/>
    <property type="match status" value="1"/>
</dbReference>
<dbReference type="InterPro" id="IPR005875">
    <property type="entry name" value="PurK"/>
</dbReference>
<dbReference type="InterPro" id="IPR040686">
    <property type="entry name" value="PurK_C"/>
</dbReference>
<comment type="subunit">
    <text evidence="5 6">Homodimer.</text>
</comment>
<comment type="function">
    <text evidence="5">Catalyzes the ATP-dependent conversion of 5-aminoimidazole ribonucleotide (AIR) and HCO(3)(-) to N5-carboxyaminoimidazole ribonucleotide (N5-CAIR).</text>
</comment>
<accession>A0A3N5C1G6</accession>
<dbReference type="HAMAP" id="MF_01928">
    <property type="entry name" value="PurK"/>
    <property type="match status" value="1"/>
</dbReference>
<dbReference type="AlphaFoldDB" id="A0A3N5C1G6"/>
<protein>
    <recommendedName>
        <fullName evidence="5 6">N5-carboxyaminoimidazole ribonucleotide synthase</fullName>
        <shortName evidence="5 6">N5-CAIR synthase</shortName>
        <ecNumber evidence="5 6">6.3.4.18</ecNumber>
    </recommendedName>
    <alternativeName>
        <fullName evidence="5 6">5-(carboxyamino)imidazole ribonucleotide synthetase</fullName>
    </alternativeName>
</protein>
<evidence type="ECO:0000256" key="1">
    <source>
        <dbReference type="ARBA" id="ARBA00022598"/>
    </source>
</evidence>
<dbReference type="EMBL" id="RKRF01000015">
    <property type="protein sequence ID" value="RPF50021.1"/>
    <property type="molecule type" value="Genomic_DNA"/>
</dbReference>
<evidence type="ECO:0000259" key="7">
    <source>
        <dbReference type="PROSITE" id="PS50975"/>
    </source>
</evidence>
<dbReference type="InterPro" id="IPR003135">
    <property type="entry name" value="ATP-grasp_carboxylate-amine"/>
</dbReference>
<dbReference type="Pfam" id="PF02222">
    <property type="entry name" value="ATP-grasp"/>
    <property type="match status" value="1"/>
</dbReference>
<keyword evidence="9" id="KW-1185">Reference proteome</keyword>
<proteinExistence type="inferred from homology"/>
<reference evidence="8 9" key="1">
    <citation type="submission" date="2018-11" db="EMBL/GenBank/DDBJ databases">
        <title>Genomic Encyclopedia of Type Strains, Phase IV (KMG-IV): sequencing the most valuable type-strain genomes for metagenomic binning, comparative biology and taxonomic classification.</title>
        <authorList>
            <person name="Goeker M."/>
        </authorList>
    </citation>
    <scope>NUCLEOTIDE SEQUENCE [LARGE SCALE GENOMIC DNA]</scope>
    <source>
        <strain evidence="8 9">DSM 18090</strain>
    </source>
</reference>
<dbReference type="Gene3D" id="3.40.50.20">
    <property type="match status" value="1"/>
</dbReference>
<dbReference type="InterPro" id="IPR054350">
    <property type="entry name" value="PurT/PurK_preATP-grasp"/>
</dbReference>
<dbReference type="RefSeq" id="WP_124223969.1">
    <property type="nucleotide sequence ID" value="NZ_RKRF01000015.1"/>
</dbReference>
<dbReference type="InterPro" id="IPR016185">
    <property type="entry name" value="PreATP-grasp_dom_sf"/>
</dbReference>
<dbReference type="PANTHER" id="PTHR11609:SF5">
    <property type="entry name" value="PHOSPHORIBOSYLAMINOIMIDAZOLE CARBOXYLASE"/>
    <property type="match status" value="1"/>
</dbReference>
<dbReference type="Proteomes" id="UP000276443">
    <property type="component" value="Unassembled WGS sequence"/>
</dbReference>
<dbReference type="PROSITE" id="PS50975">
    <property type="entry name" value="ATP_GRASP"/>
    <property type="match status" value="1"/>
</dbReference>
<dbReference type="NCBIfam" id="TIGR01161">
    <property type="entry name" value="purK"/>
    <property type="match status" value="1"/>
</dbReference>
<feature type="binding site" evidence="5">
    <location>
        <position position="107"/>
    </location>
    <ligand>
        <name>ATP</name>
        <dbReference type="ChEBI" id="CHEBI:30616"/>
    </ligand>
</feature>
<dbReference type="GO" id="GO:0046872">
    <property type="term" value="F:metal ion binding"/>
    <property type="evidence" value="ECO:0007669"/>
    <property type="project" value="InterPro"/>
</dbReference>
<comment type="function">
    <text evidence="6">Catalyzes the ATP-dependent conversion of 5-aminoimidazole ribonucleotide (AIR) and HCO(3)- to N5-carboxyaminoimidazole ribonucleotide (N5-CAIR).</text>
</comment>
<evidence type="ECO:0000256" key="2">
    <source>
        <dbReference type="ARBA" id="ARBA00022741"/>
    </source>
</evidence>
<dbReference type="GO" id="GO:0004638">
    <property type="term" value="F:phosphoribosylaminoimidazole carboxylase activity"/>
    <property type="evidence" value="ECO:0007669"/>
    <property type="project" value="InterPro"/>
</dbReference>
<dbReference type="OrthoDB" id="9804625at2"/>
<keyword evidence="1 5" id="KW-0436">Ligase</keyword>
<dbReference type="FunFam" id="3.40.50.20:FF:000016">
    <property type="entry name" value="N5-carboxyaminoimidazole ribonucleotide synthase"/>
    <property type="match status" value="1"/>
</dbReference>
<dbReference type="NCBIfam" id="NF004675">
    <property type="entry name" value="PRK06019.1-1"/>
    <property type="match status" value="1"/>
</dbReference>
<dbReference type="FunFam" id="3.30.1490.20:FF:000015">
    <property type="entry name" value="N5-carboxyaminoimidazole ribonucleotide synthase"/>
    <property type="match status" value="1"/>
</dbReference>
<keyword evidence="3 5" id="KW-0658">Purine biosynthesis</keyword>
<dbReference type="EC" id="6.3.4.18" evidence="5 6"/>
<evidence type="ECO:0000256" key="6">
    <source>
        <dbReference type="RuleBase" id="RU361200"/>
    </source>
</evidence>
<dbReference type="NCBIfam" id="NF004679">
    <property type="entry name" value="PRK06019.1-5"/>
    <property type="match status" value="1"/>
</dbReference>
<dbReference type="PANTHER" id="PTHR11609">
    <property type="entry name" value="PURINE BIOSYNTHESIS PROTEIN 6/7, PUR6/7"/>
    <property type="match status" value="1"/>
</dbReference>
<dbReference type="SUPFAM" id="SSF51246">
    <property type="entry name" value="Rudiment single hybrid motif"/>
    <property type="match status" value="1"/>
</dbReference>
<dbReference type="InterPro" id="IPR011761">
    <property type="entry name" value="ATP-grasp"/>
</dbReference>
<dbReference type="Gene3D" id="3.30.1490.20">
    <property type="entry name" value="ATP-grasp fold, A domain"/>
    <property type="match status" value="1"/>
</dbReference>
<dbReference type="SUPFAM" id="SSF52440">
    <property type="entry name" value="PreATP-grasp domain"/>
    <property type="match status" value="1"/>
</dbReference>
<name>A0A3N5C1G6_9BACI</name>
<feature type="binding site" evidence="5">
    <location>
        <position position="213"/>
    </location>
    <ligand>
        <name>ATP</name>
        <dbReference type="ChEBI" id="CHEBI:30616"/>
    </ligand>
</feature>
<feature type="binding site" evidence="5">
    <location>
        <begin position="152"/>
        <end position="158"/>
    </location>
    <ligand>
        <name>ATP</name>
        <dbReference type="ChEBI" id="CHEBI:30616"/>
    </ligand>
</feature>
<evidence type="ECO:0000256" key="3">
    <source>
        <dbReference type="ARBA" id="ARBA00022755"/>
    </source>
</evidence>
<feature type="binding site" evidence="5">
    <location>
        <begin position="182"/>
        <end position="185"/>
    </location>
    <ligand>
        <name>ATP</name>
        <dbReference type="ChEBI" id="CHEBI:30616"/>
    </ligand>
</feature>
<dbReference type="GO" id="GO:0005524">
    <property type="term" value="F:ATP binding"/>
    <property type="evidence" value="ECO:0007669"/>
    <property type="project" value="UniProtKB-UniRule"/>
</dbReference>
<dbReference type="SUPFAM" id="SSF56059">
    <property type="entry name" value="Glutathione synthetase ATP-binding domain-like"/>
    <property type="match status" value="1"/>
</dbReference>
<feature type="domain" description="ATP-grasp" evidence="7">
    <location>
        <begin position="111"/>
        <end position="297"/>
    </location>
</feature>
<keyword evidence="2 5" id="KW-0547">Nucleotide-binding</keyword>
<dbReference type="InterPro" id="IPR011054">
    <property type="entry name" value="Rudment_hybrid_motif"/>
</dbReference>
<dbReference type="GO" id="GO:0034028">
    <property type="term" value="F:5-(carboxyamino)imidazole ribonucleotide synthase activity"/>
    <property type="evidence" value="ECO:0007669"/>
    <property type="project" value="UniProtKB-UniRule"/>
</dbReference>
<feature type="binding site" evidence="5">
    <location>
        <position position="190"/>
    </location>
    <ligand>
        <name>ATP</name>
        <dbReference type="ChEBI" id="CHEBI:30616"/>
    </ligand>
</feature>
<evidence type="ECO:0000313" key="8">
    <source>
        <dbReference type="EMBL" id="RPF50021.1"/>
    </source>
</evidence>
<evidence type="ECO:0000256" key="4">
    <source>
        <dbReference type="ARBA" id="ARBA00022840"/>
    </source>
</evidence>
<feature type="binding site" evidence="5">
    <location>
        <position position="147"/>
    </location>
    <ligand>
        <name>ATP</name>
        <dbReference type="ChEBI" id="CHEBI:30616"/>
    </ligand>
</feature>
<gene>
    <name evidence="5 6" type="primary">purK</name>
    <name evidence="8" type="ORF">EDC24_3057</name>
</gene>